<organism evidence="10 11">
    <name type="scientific">Vulgatibacter incomptus</name>
    <dbReference type="NCBI Taxonomy" id="1391653"/>
    <lineage>
        <taxon>Bacteria</taxon>
        <taxon>Pseudomonadati</taxon>
        <taxon>Myxococcota</taxon>
        <taxon>Myxococcia</taxon>
        <taxon>Myxococcales</taxon>
        <taxon>Cystobacterineae</taxon>
        <taxon>Vulgatibacteraceae</taxon>
        <taxon>Vulgatibacter</taxon>
    </lineage>
</organism>
<reference evidence="10 11" key="1">
    <citation type="submission" date="2015-08" db="EMBL/GenBank/DDBJ databases">
        <authorList>
            <person name="Babu N.S."/>
            <person name="Beckwith C.J."/>
            <person name="Beseler K.G."/>
            <person name="Brison A."/>
            <person name="Carone J.V."/>
            <person name="Caskin T.P."/>
            <person name="Diamond M."/>
            <person name="Durham M.E."/>
            <person name="Foxe J.M."/>
            <person name="Go M."/>
            <person name="Henderson B.A."/>
            <person name="Jones I.B."/>
            <person name="McGettigan J.A."/>
            <person name="Micheletti S.J."/>
            <person name="Nasrallah M.E."/>
            <person name="Ortiz D."/>
            <person name="Piller C.R."/>
            <person name="Privatt S.R."/>
            <person name="Schneider S.L."/>
            <person name="Sharp S."/>
            <person name="Smith T.C."/>
            <person name="Stanton J.D."/>
            <person name="Ullery H.E."/>
            <person name="Wilson R.J."/>
            <person name="Serrano M.G."/>
            <person name="Buck G."/>
            <person name="Lee V."/>
            <person name="Wang Y."/>
            <person name="Carvalho R."/>
            <person name="Voegtly L."/>
            <person name="Shi R."/>
            <person name="Duckworth R."/>
            <person name="Johnson A."/>
            <person name="Loviza R."/>
            <person name="Walstead R."/>
            <person name="Shah Z."/>
            <person name="Kiflezghi M."/>
            <person name="Wade K."/>
            <person name="Ball S.L."/>
            <person name="Bradley K.W."/>
            <person name="Asai D.J."/>
            <person name="Bowman C.A."/>
            <person name="Russell D.A."/>
            <person name="Pope W.H."/>
            <person name="Jacobs-Sera D."/>
            <person name="Hendrix R.W."/>
            <person name="Hatfull G.F."/>
        </authorList>
    </citation>
    <scope>NUCLEOTIDE SEQUENCE [LARGE SCALE GENOMIC DNA]</scope>
    <source>
        <strain evidence="10 11">DSM 27710</strain>
    </source>
</reference>
<keyword evidence="11" id="KW-1185">Reference proteome</keyword>
<evidence type="ECO:0000256" key="7">
    <source>
        <dbReference type="ARBA" id="ARBA00047343"/>
    </source>
</evidence>
<evidence type="ECO:0000256" key="2">
    <source>
        <dbReference type="ARBA" id="ARBA00012387"/>
    </source>
</evidence>
<dbReference type="InterPro" id="IPR051161">
    <property type="entry name" value="Mannose-6P_isomerase_type2"/>
</dbReference>
<evidence type="ECO:0000256" key="6">
    <source>
        <dbReference type="ARBA" id="ARBA00023134"/>
    </source>
</evidence>
<dbReference type="KEGG" id="vin:AKJ08_2744"/>
<evidence type="ECO:0000256" key="1">
    <source>
        <dbReference type="ARBA" id="ARBA00006115"/>
    </source>
</evidence>
<dbReference type="Pfam" id="PF22640">
    <property type="entry name" value="ManC_GMP_beta-helix"/>
    <property type="match status" value="1"/>
</dbReference>
<evidence type="ECO:0000256" key="4">
    <source>
        <dbReference type="ARBA" id="ARBA00022695"/>
    </source>
</evidence>
<dbReference type="PATRIC" id="fig|1391653.3.peg.2855"/>
<dbReference type="InterPro" id="IPR049577">
    <property type="entry name" value="GMPP_N"/>
</dbReference>
<gene>
    <name evidence="10" type="ORF">AKJ08_2744</name>
</gene>
<proteinExistence type="inferred from homology"/>
<dbReference type="AlphaFoldDB" id="A0A0K1PFS3"/>
<dbReference type="PANTHER" id="PTHR46390">
    <property type="entry name" value="MANNOSE-1-PHOSPHATE GUANYLYLTRANSFERASE"/>
    <property type="match status" value="1"/>
</dbReference>
<protein>
    <recommendedName>
        <fullName evidence="2">mannose-1-phosphate guanylyltransferase</fullName>
        <ecNumber evidence="2">2.7.7.13</ecNumber>
    </recommendedName>
</protein>
<dbReference type="GO" id="GO:0005525">
    <property type="term" value="F:GTP binding"/>
    <property type="evidence" value="ECO:0007669"/>
    <property type="project" value="UniProtKB-KW"/>
</dbReference>
<dbReference type="SUPFAM" id="SSF159283">
    <property type="entry name" value="Guanosine diphospho-D-mannose pyrophosphorylase/mannose-6-phosphate isomerase linker domain"/>
    <property type="match status" value="1"/>
</dbReference>
<dbReference type="EMBL" id="CP012332">
    <property type="protein sequence ID" value="AKU92357.1"/>
    <property type="molecule type" value="Genomic_DNA"/>
</dbReference>
<dbReference type="PANTHER" id="PTHR46390:SF1">
    <property type="entry name" value="MANNOSE-1-PHOSPHATE GUANYLYLTRANSFERASE"/>
    <property type="match status" value="1"/>
</dbReference>
<dbReference type="Proteomes" id="UP000055590">
    <property type="component" value="Chromosome"/>
</dbReference>
<dbReference type="InterPro" id="IPR054566">
    <property type="entry name" value="ManC/GMP-like_b-helix"/>
</dbReference>
<dbReference type="CDD" id="cd02509">
    <property type="entry name" value="GDP-M1P_Guanylyltransferase"/>
    <property type="match status" value="1"/>
</dbReference>
<dbReference type="Pfam" id="PF00483">
    <property type="entry name" value="NTP_transferase"/>
    <property type="match status" value="1"/>
</dbReference>
<evidence type="ECO:0000259" key="8">
    <source>
        <dbReference type="Pfam" id="PF00483"/>
    </source>
</evidence>
<dbReference type="FunFam" id="3.90.550.10:FF:000046">
    <property type="entry name" value="Mannose-1-phosphate guanylyltransferase (GDP)"/>
    <property type="match status" value="1"/>
</dbReference>
<evidence type="ECO:0000256" key="3">
    <source>
        <dbReference type="ARBA" id="ARBA00022679"/>
    </source>
</evidence>
<feature type="domain" description="MannoseP isomerase/GMP-like beta-helix" evidence="9">
    <location>
        <begin position="296"/>
        <end position="349"/>
    </location>
</feature>
<dbReference type="InterPro" id="IPR029044">
    <property type="entry name" value="Nucleotide-diphossugar_trans"/>
</dbReference>
<name>A0A0K1PFS3_9BACT</name>
<keyword evidence="3 10" id="KW-0808">Transferase</keyword>
<dbReference type="GO" id="GO:0004475">
    <property type="term" value="F:mannose-1-phosphate guanylyltransferase (GTP) activity"/>
    <property type="evidence" value="ECO:0007669"/>
    <property type="project" value="UniProtKB-EC"/>
</dbReference>
<keyword evidence="6" id="KW-0342">GTP-binding</keyword>
<evidence type="ECO:0000256" key="5">
    <source>
        <dbReference type="ARBA" id="ARBA00022741"/>
    </source>
</evidence>
<keyword evidence="4 10" id="KW-0548">Nucleotidyltransferase</keyword>
<feature type="domain" description="Nucleotidyl transferase" evidence="8">
    <location>
        <begin position="9"/>
        <end position="285"/>
    </location>
</feature>
<evidence type="ECO:0000259" key="9">
    <source>
        <dbReference type="Pfam" id="PF22640"/>
    </source>
</evidence>
<dbReference type="STRING" id="1391653.AKJ08_2744"/>
<evidence type="ECO:0000313" key="10">
    <source>
        <dbReference type="EMBL" id="AKU92357.1"/>
    </source>
</evidence>
<dbReference type="InterPro" id="IPR005835">
    <property type="entry name" value="NTP_transferase_dom"/>
</dbReference>
<comment type="similarity">
    <text evidence="1">Belongs to the mannose-6-phosphate isomerase type 2 family.</text>
</comment>
<dbReference type="Gene3D" id="3.90.550.10">
    <property type="entry name" value="Spore Coat Polysaccharide Biosynthesis Protein SpsA, Chain A"/>
    <property type="match status" value="1"/>
</dbReference>
<dbReference type="SUPFAM" id="SSF53448">
    <property type="entry name" value="Nucleotide-diphospho-sugar transferases"/>
    <property type="match status" value="1"/>
</dbReference>
<evidence type="ECO:0000313" key="11">
    <source>
        <dbReference type="Proteomes" id="UP000055590"/>
    </source>
</evidence>
<dbReference type="EC" id="2.7.7.13" evidence="2"/>
<comment type="catalytic activity">
    <reaction evidence="7">
        <text>alpha-D-mannose 1-phosphate + GTP + H(+) = GDP-alpha-D-mannose + diphosphate</text>
        <dbReference type="Rhea" id="RHEA:15229"/>
        <dbReference type="ChEBI" id="CHEBI:15378"/>
        <dbReference type="ChEBI" id="CHEBI:33019"/>
        <dbReference type="ChEBI" id="CHEBI:37565"/>
        <dbReference type="ChEBI" id="CHEBI:57527"/>
        <dbReference type="ChEBI" id="CHEBI:58409"/>
        <dbReference type="EC" id="2.7.7.13"/>
    </reaction>
</comment>
<accession>A0A0K1PFS3</accession>
<keyword evidence="5" id="KW-0547">Nucleotide-binding</keyword>
<dbReference type="GO" id="GO:0009298">
    <property type="term" value="P:GDP-mannose biosynthetic process"/>
    <property type="evidence" value="ECO:0007669"/>
    <property type="project" value="TreeGrafter"/>
</dbReference>
<sequence>MSASMRLHPVILAGGSGTRFWPLSRRRRPKQLLALASNLPLIAETAARLEGLCDTADILTVCGRAHAHSIRRLLPRVASKGILVEPVARNTAAAIGLASLVVRARDPNGVLAVLPSDHAILNRQAFHDAVRDAARTASQGPLVTIGIRPTRPETGFGYIKVGETHPKGARKVLSFVEKPDLAKAQSYLHSGDYLWNAGMFVFRADRMLEELQTHAPDCAAALAKIEPFVGTQGFARALARWFPECPSVSIDYAVMEKAEDLAVVPAELGWSDLGSFASLPDVRKADGTGNVVDGDVLFFDASRNVVIGQRTKPIALIGCSDLVVIDAGDAVLVCSRERAQEVRRVVEALEARGDERLL</sequence>